<evidence type="ECO:0000313" key="3">
    <source>
        <dbReference type="EMBL" id="PRQ76776.1"/>
    </source>
</evidence>
<evidence type="ECO:0000313" key="5">
    <source>
        <dbReference type="Proteomes" id="UP000239560"/>
    </source>
</evidence>
<dbReference type="EMBL" id="LCTV02000002">
    <property type="protein sequence ID" value="PRQ76776.1"/>
    <property type="molecule type" value="Genomic_DNA"/>
</dbReference>
<reference evidence="3 5" key="2">
    <citation type="journal article" date="2018" name="Elife">
        <title>Functional genomics of lipid metabolism in the oleaginous yeast Rhodosporidium toruloides.</title>
        <authorList>
            <person name="Coradetti S.T."/>
            <person name="Pinel D."/>
            <person name="Geiselman G."/>
            <person name="Ito M."/>
            <person name="Mondo S."/>
            <person name="Reilly M.C."/>
            <person name="Cheng Y.F."/>
            <person name="Bauer S."/>
            <person name="Grigoriev I."/>
            <person name="Gladden J.M."/>
            <person name="Simmons B.A."/>
            <person name="Brem R."/>
            <person name="Arkin A.P."/>
            <person name="Skerker J.M."/>
        </authorList>
    </citation>
    <scope>NUCLEOTIDE SEQUENCE [LARGE SCALE GENOMIC DNA]</scope>
    <source>
        <strain evidence="3 5">NBRC 0880</strain>
    </source>
</reference>
<feature type="region of interest" description="Disordered" evidence="1">
    <location>
        <begin position="162"/>
        <end position="181"/>
    </location>
</feature>
<protein>
    <submittedName>
        <fullName evidence="2">BY PROTMAP: gi|342319936|gb|EGU11881.1| Epa4p [Rhodotorula glutinis ATCC 204091]</fullName>
    </submittedName>
</protein>
<gene>
    <name evidence="2" type="primary">FGENESH: predicted gene_2.253</name>
    <name evidence="3" type="ORF">AAT19DRAFT_12194</name>
    <name evidence="2" type="ORF">BN2166_0010840</name>
</gene>
<keyword evidence="4" id="KW-1185">Reference proteome</keyword>
<evidence type="ECO:0000313" key="2">
    <source>
        <dbReference type="EMBL" id="CTR05223.1"/>
    </source>
</evidence>
<evidence type="ECO:0000313" key="4">
    <source>
        <dbReference type="Proteomes" id="UP000199069"/>
    </source>
</evidence>
<sequence length="181" mass="20181">MLQPLAVNRTPALVLVSPDPLRLVRPPTQPAPPFKARQGSHQQENQYVDLLIPSLFYLASTLDAATNTLSTRQVTHRRRGLGGGRAGPLWVKFDGLVALAFEWQLLQRVYKRRGSSGFNTRLVCRASFNRADPFFRLSLRLGFHDGALRHVASSIFASDMLTSPPTARSKARRQTATTRAF</sequence>
<dbReference type="OrthoDB" id="10281627at2759"/>
<dbReference type="Proteomes" id="UP000239560">
    <property type="component" value="Unassembled WGS sequence"/>
</dbReference>
<reference evidence="2 4" key="1">
    <citation type="submission" date="2015-07" db="EMBL/GenBank/DDBJ databases">
        <authorList>
            <person name="Cajimat M.N.B."/>
            <person name="Milazzo M.L."/>
            <person name="Fulhorst C.F."/>
        </authorList>
    </citation>
    <scope>NUCLEOTIDE SEQUENCE [LARGE SCALE GENOMIC DNA]</scope>
    <source>
        <strain evidence="2">Single colony</strain>
    </source>
</reference>
<evidence type="ECO:0000256" key="1">
    <source>
        <dbReference type="SAM" id="MobiDB-lite"/>
    </source>
</evidence>
<dbReference type="AlphaFoldDB" id="A0A0K3C8M8"/>
<accession>A0A0K3C8M8</accession>
<organism evidence="2 4">
    <name type="scientific">Rhodotorula toruloides</name>
    <name type="common">Yeast</name>
    <name type="synonym">Rhodosporidium toruloides</name>
    <dbReference type="NCBI Taxonomy" id="5286"/>
    <lineage>
        <taxon>Eukaryota</taxon>
        <taxon>Fungi</taxon>
        <taxon>Dikarya</taxon>
        <taxon>Basidiomycota</taxon>
        <taxon>Pucciniomycotina</taxon>
        <taxon>Microbotryomycetes</taxon>
        <taxon>Sporidiobolales</taxon>
        <taxon>Sporidiobolaceae</taxon>
        <taxon>Rhodotorula</taxon>
    </lineage>
</organism>
<name>A0A0K3C8M8_RHOTO</name>
<proteinExistence type="predicted"/>
<dbReference type="Proteomes" id="UP000199069">
    <property type="component" value="Unassembled WGS sequence"/>
</dbReference>
<dbReference type="EMBL" id="CWKI01000002">
    <property type="protein sequence ID" value="CTR05223.1"/>
    <property type="molecule type" value="Genomic_DNA"/>
</dbReference>